<feature type="compositionally biased region" description="Basic and acidic residues" evidence="1">
    <location>
        <begin position="335"/>
        <end position="349"/>
    </location>
</feature>
<reference evidence="2" key="2">
    <citation type="submission" date="2023-05" db="EMBL/GenBank/DDBJ databases">
        <authorList>
            <person name="Schelkunov M.I."/>
        </authorList>
    </citation>
    <scope>NUCLEOTIDE SEQUENCE</scope>
    <source>
        <strain evidence="2">Hsosn_3</strain>
        <tissue evidence="2">Leaf</tissue>
    </source>
</reference>
<feature type="region of interest" description="Disordered" evidence="1">
    <location>
        <begin position="333"/>
        <end position="363"/>
    </location>
</feature>
<dbReference type="AlphaFoldDB" id="A0AAD8MS00"/>
<feature type="region of interest" description="Disordered" evidence="1">
    <location>
        <begin position="33"/>
        <end position="81"/>
    </location>
</feature>
<name>A0AAD8MS00_9APIA</name>
<evidence type="ECO:0000313" key="3">
    <source>
        <dbReference type="Proteomes" id="UP001237642"/>
    </source>
</evidence>
<dbReference type="EMBL" id="JAUIZM010000004">
    <property type="protein sequence ID" value="KAK1387210.1"/>
    <property type="molecule type" value="Genomic_DNA"/>
</dbReference>
<accession>A0AAD8MS00</accession>
<keyword evidence="3" id="KW-1185">Reference proteome</keyword>
<comment type="caution">
    <text evidence="2">The sequence shown here is derived from an EMBL/GenBank/DDBJ whole genome shotgun (WGS) entry which is preliminary data.</text>
</comment>
<evidence type="ECO:0000256" key="1">
    <source>
        <dbReference type="SAM" id="MobiDB-lite"/>
    </source>
</evidence>
<gene>
    <name evidence="2" type="ORF">POM88_015388</name>
</gene>
<feature type="compositionally biased region" description="Basic residues" evidence="1">
    <location>
        <begin position="60"/>
        <end position="69"/>
    </location>
</feature>
<proteinExistence type="predicted"/>
<dbReference type="Proteomes" id="UP001237642">
    <property type="component" value="Unassembled WGS sequence"/>
</dbReference>
<organism evidence="2 3">
    <name type="scientific">Heracleum sosnowskyi</name>
    <dbReference type="NCBI Taxonomy" id="360622"/>
    <lineage>
        <taxon>Eukaryota</taxon>
        <taxon>Viridiplantae</taxon>
        <taxon>Streptophyta</taxon>
        <taxon>Embryophyta</taxon>
        <taxon>Tracheophyta</taxon>
        <taxon>Spermatophyta</taxon>
        <taxon>Magnoliopsida</taxon>
        <taxon>eudicotyledons</taxon>
        <taxon>Gunneridae</taxon>
        <taxon>Pentapetalae</taxon>
        <taxon>asterids</taxon>
        <taxon>campanulids</taxon>
        <taxon>Apiales</taxon>
        <taxon>Apiaceae</taxon>
        <taxon>Apioideae</taxon>
        <taxon>apioid superclade</taxon>
        <taxon>Tordylieae</taxon>
        <taxon>Tordyliinae</taxon>
        <taxon>Heracleum</taxon>
    </lineage>
</organism>
<sequence>MGKLIKLYKGTSDVKAKEAMAKARLAKELWNELENEESEAEVAPPHKKMNKGKTVPKTNPFKRKNRRSNRPVSSEEQEVVKKTEAKSITFEDIIQFATQSDTTFHGTPIELKDEPIEFGNLVFPKIILEAEKKKKREPRKKVLKGPIKLHYVPQIVKPIENTDDYLYKADIQEYSDLNLFLDELIEVRGIDKYKNMPERLMFVYKGGVERPWPLQRILGEGYPTLVKVFSSFKSTRGFSQVERGFVIKQIEKIRASWNSPESLPMKLKISYNGQKIHLQPFWMMEFRDEDGRRRFFRLEDQLSKASTKYLRWLQSKLDPKIVEEDNFNNKLRPTMQDKERQRFSLPERRKGTKIAQTRGALSL</sequence>
<reference evidence="2" key="1">
    <citation type="submission" date="2023-02" db="EMBL/GenBank/DDBJ databases">
        <title>Genome of toxic invasive species Heracleum sosnowskyi carries increased number of genes despite the absence of recent whole-genome duplications.</title>
        <authorList>
            <person name="Schelkunov M."/>
            <person name="Shtratnikova V."/>
            <person name="Makarenko M."/>
            <person name="Klepikova A."/>
            <person name="Omelchenko D."/>
            <person name="Novikova G."/>
            <person name="Obukhova E."/>
            <person name="Bogdanov V."/>
            <person name="Penin A."/>
            <person name="Logacheva M."/>
        </authorList>
    </citation>
    <scope>NUCLEOTIDE SEQUENCE</scope>
    <source>
        <strain evidence="2">Hsosn_3</strain>
        <tissue evidence="2">Leaf</tissue>
    </source>
</reference>
<protein>
    <submittedName>
        <fullName evidence="2">Uncharacterized protein</fullName>
    </submittedName>
</protein>
<evidence type="ECO:0000313" key="2">
    <source>
        <dbReference type="EMBL" id="KAK1387210.1"/>
    </source>
</evidence>